<dbReference type="Proteomes" id="UP000291338">
    <property type="component" value="Unassembled WGS sequence"/>
</dbReference>
<dbReference type="InterPro" id="IPR016183">
    <property type="entry name" value="Leukocidin/Hemolysin_toxin"/>
</dbReference>
<accession>A0A4Q7IRS1</accession>
<dbReference type="EMBL" id="PPSX01000018">
    <property type="protein sequence ID" value="RZQ54236.1"/>
    <property type="molecule type" value="Genomic_DNA"/>
</dbReference>
<evidence type="ECO:0000256" key="1">
    <source>
        <dbReference type="ARBA" id="ARBA00022729"/>
    </source>
</evidence>
<comment type="caution">
    <text evidence="3">The sequence shown here is derived from an EMBL/GenBank/DDBJ whole genome shotgun (WGS) entry which is preliminary data.</text>
</comment>
<evidence type="ECO:0000313" key="4">
    <source>
        <dbReference type="Proteomes" id="UP000291338"/>
    </source>
</evidence>
<organism evidence="3 4">
    <name type="scientific">Pseudoalteromonas phenolica</name>
    <dbReference type="NCBI Taxonomy" id="161398"/>
    <lineage>
        <taxon>Bacteria</taxon>
        <taxon>Pseudomonadati</taxon>
        <taxon>Pseudomonadota</taxon>
        <taxon>Gammaproteobacteria</taxon>
        <taxon>Alteromonadales</taxon>
        <taxon>Pseudoalteromonadaceae</taxon>
        <taxon>Pseudoalteromonas</taxon>
    </lineage>
</organism>
<proteinExistence type="predicted"/>
<feature type="domain" description="Leukocidin/Hemolysin toxin" evidence="2">
    <location>
        <begin position="311"/>
        <end position="428"/>
    </location>
</feature>
<keyword evidence="1" id="KW-0732">Signal</keyword>
<dbReference type="Pfam" id="PF07968">
    <property type="entry name" value="Leukocidin"/>
    <property type="match status" value="1"/>
</dbReference>
<dbReference type="GO" id="GO:0051715">
    <property type="term" value="P:cytolysis in another organism"/>
    <property type="evidence" value="ECO:0007669"/>
    <property type="project" value="InterPro"/>
</dbReference>
<gene>
    <name evidence="3" type="ORF">C1E23_05055</name>
</gene>
<evidence type="ECO:0000313" key="3">
    <source>
        <dbReference type="EMBL" id="RZQ54236.1"/>
    </source>
</evidence>
<dbReference type="SUPFAM" id="SSF56959">
    <property type="entry name" value="Leukocidin-like"/>
    <property type="match status" value="1"/>
</dbReference>
<dbReference type="RefSeq" id="WP_130254535.1">
    <property type="nucleotide sequence ID" value="NZ_PPSX01000018.1"/>
</dbReference>
<dbReference type="InterPro" id="IPR036435">
    <property type="entry name" value="Leukocidin/porin_MspA_sf"/>
</dbReference>
<dbReference type="AlphaFoldDB" id="A0A4Q7IRS1"/>
<reference evidence="3 4" key="1">
    <citation type="submission" date="2018-01" db="EMBL/GenBank/DDBJ databases">
        <title>Co-occurrence of chitin degradation, pigmentation and bioactivity in marine Pseudoalteromonas.</title>
        <authorList>
            <person name="Paulsen S."/>
            <person name="Gram L."/>
            <person name="Machado H."/>
        </authorList>
    </citation>
    <scope>NUCLEOTIDE SEQUENCE [LARGE SCALE GENOMIC DNA]</scope>
    <source>
        <strain evidence="3 4">S3898</strain>
    </source>
</reference>
<dbReference type="Gene3D" id="2.70.240.10">
    <property type="entry name" value="Leukocidin/porin MspA"/>
    <property type="match status" value="1"/>
</dbReference>
<dbReference type="GO" id="GO:0005576">
    <property type="term" value="C:extracellular region"/>
    <property type="evidence" value="ECO:0007669"/>
    <property type="project" value="InterPro"/>
</dbReference>
<evidence type="ECO:0000259" key="2">
    <source>
        <dbReference type="Pfam" id="PF07968"/>
    </source>
</evidence>
<protein>
    <recommendedName>
        <fullName evidence="2">Leukocidin/Hemolysin toxin domain-containing protein</fullName>
    </recommendedName>
</protein>
<sequence>MKKLNLIMMGLLSVGMYYAPHSKANTDTVISIGGSETPLSANLMVGVKNDMHISAEGFETHSNIEKHVASASIIHANLADFYGEAKKLNGYIAEAMKQNKLIILENTQFAKNIFLDEMPFTADAEVMIYKPDYNQNGGMIHLFGSTVSDVRAEKQRIASGGDNRGFQDIYDGQVNTLEESSIASHGFSIPETFDREMQSSLAQMEGAKLENALSSIKQSISLLESGKPFKSGSHEFFGQQTHNSFMSTSSTPSGGALGYSCPKAAKDERLCWASIVVNRPYQHINGQADINILNHYSFGAFRTDQYTAIAVSPNGSVNPNMKVNSEYEKAYFLKNHSVKININDADGLQLYRRMPQNAVNSSSVASTSGFDFSISGGVDKDGPSLGASIGYSESKTITENLIDWETSTTSNGSNAVWNMSLNKYKSINDWVYQDIFRWARLRGTPSISKNGLQYTTEAIWLGDKYRDGQFRVTMNTTTQNSKLWFTDNSIWGWSAKQTGWIHSLYVGSQSFNNAWLKKL</sequence>
<name>A0A4Q7IRS1_9GAMM</name>